<accession>A0A381WDQ5</accession>
<dbReference type="SUPFAM" id="SSF82185">
    <property type="entry name" value="Histone H3 K4-specific methyltransferase SET7/9 N-terminal domain"/>
    <property type="match status" value="1"/>
</dbReference>
<proteinExistence type="predicted"/>
<evidence type="ECO:0000313" key="1">
    <source>
        <dbReference type="EMBL" id="SVA50431.1"/>
    </source>
</evidence>
<protein>
    <recommendedName>
        <fullName evidence="2">Toxin-antitoxin system YwqK family antitoxin</fullName>
    </recommendedName>
</protein>
<reference evidence="1" key="1">
    <citation type="submission" date="2018-05" db="EMBL/GenBank/DDBJ databases">
        <authorList>
            <person name="Lanie J.A."/>
            <person name="Ng W.-L."/>
            <person name="Kazmierczak K.M."/>
            <person name="Andrzejewski T.M."/>
            <person name="Davidsen T.M."/>
            <person name="Wayne K.J."/>
            <person name="Tettelin H."/>
            <person name="Glass J.I."/>
            <person name="Rusch D."/>
            <person name="Podicherti R."/>
            <person name="Tsui H.-C.T."/>
            <person name="Winkler M.E."/>
        </authorList>
    </citation>
    <scope>NUCLEOTIDE SEQUENCE</scope>
</reference>
<dbReference type="EMBL" id="UINC01011424">
    <property type="protein sequence ID" value="SVA50431.1"/>
    <property type="molecule type" value="Genomic_DNA"/>
</dbReference>
<gene>
    <name evidence="1" type="ORF">METZ01_LOCUS103285</name>
</gene>
<sequence>MSGEIILQKMAIRMKRSLLLLILCLQIIHTGAIAQSKGIMFHRLTEKKGLMYAPGQKKSFTGGVFANYRTKGRKLRGNYKNGLRHGIWTYWSEDGKKNREESYKQGKKDGNWTYFDENGRKERTETYLNGKPSGKLTYFYQKGNR</sequence>
<evidence type="ECO:0008006" key="2">
    <source>
        <dbReference type="Google" id="ProtNLM"/>
    </source>
</evidence>
<dbReference type="AlphaFoldDB" id="A0A381WDQ5"/>
<organism evidence="1">
    <name type="scientific">marine metagenome</name>
    <dbReference type="NCBI Taxonomy" id="408172"/>
    <lineage>
        <taxon>unclassified sequences</taxon>
        <taxon>metagenomes</taxon>
        <taxon>ecological metagenomes</taxon>
    </lineage>
</organism>
<feature type="non-terminal residue" evidence="1">
    <location>
        <position position="145"/>
    </location>
</feature>
<dbReference type="Gene3D" id="2.20.110.10">
    <property type="entry name" value="Histone H3 K4-specific methyltransferase SET7/9 N-terminal domain"/>
    <property type="match status" value="1"/>
</dbReference>
<name>A0A381WDQ5_9ZZZZ</name>